<dbReference type="Proteomes" id="UP000248897">
    <property type="component" value="Chromosome 1"/>
</dbReference>
<gene>
    <name evidence="6" type="primary">guaD_3</name>
    <name evidence="6" type="ORF">NCTC12961_02820</name>
</gene>
<dbReference type="AlphaFoldDB" id="A0A2X4UHL2"/>
<dbReference type="GO" id="GO:0008892">
    <property type="term" value="F:guanine deaminase activity"/>
    <property type="evidence" value="ECO:0007669"/>
    <property type="project" value="UniProtKB-EC"/>
</dbReference>
<proteinExistence type="predicted"/>
<feature type="domain" description="Amidohydrolase-related" evidence="5">
    <location>
        <begin position="10"/>
        <end position="99"/>
    </location>
</feature>
<dbReference type="InterPro" id="IPR051607">
    <property type="entry name" value="Metallo-dep_hydrolases"/>
</dbReference>
<dbReference type="InterPro" id="IPR006680">
    <property type="entry name" value="Amidohydro-rel"/>
</dbReference>
<evidence type="ECO:0000256" key="1">
    <source>
        <dbReference type="ARBA" id="ARBA00001947"/>
    </source>
</evidence>
<evidence type="ECO:0000256" key="4">
    <source>
        <dbReference type="ARBA" id="ARBA00022833"/>
    </source>
</evidence>
<evidence type="ECO:0000313" key="7">
    <source>
        <dbReference type="Proteomes" id="UP000248897"/>
    </source>
</evidence>
<evidence type="ECO:0000256" key="3">
    <source>
        <dbReference type="ARBA" id="ARBA00022801"/>
    </source>
</evidence>
<dbReference type="InterPro" id="IPR032466">
    <property type="entry name" value="Metal_Hydrolase"/>
</dbReference>
<reference evidence="6 7" key="1">
    <citation type="submission" date="2018-06" db="EMBL/GenBank/DDBJ databases">
        <authorList>
            <consortium name="Pathogen Informatics"/>
            <person name="Doyle S."/>
        </authorList>
    </citation>
    <scope>NUCLEOTIDE SEQUENCE [LARGE SCALE GENOMIC DNA]</scope>
    <source>
        <strain evidence="6 7">NCTC12961</strain>
    </source>
</reference>
<comment type="cofactor">
    <cofactor evidence="1">
        <name>Zn(2+)</name>
        <dbReference type="ChEBI" id="CHEBI:29105"/>
    </cofactor>
</comment>
<dbReference type="GO" id="GO:0005829">
    <property type="term" value="C:cytosol"/>
    <property type="evidence" value="ECO:0007669"/>
    <property type="project" value="TreeGrafter"/>
</dbReference>
<dbReference type="PANTHER" id="PTHR11271">
    <property type="entry name" value="GUANINE DEAMINASE"/>
    <property type="match status" value="1"/>
</dbReference>
<dbReference type="STRING" id="82996.ADP72_24775"/>
<protein>
    <submittedName>
        <fullName evidence="6">Guanine deaminase</fullName>
        <ecNumber evidence="6">3.5.4.3</ecNumber>
    </submittedName>
</protein>
<evidence type="ECO:0000256" key="2">
    <source>
        <dbReference type="ARBA" id="ARBA00022723"/>
    </source>
</evidence>
<sequence>MQRLREEFPDAWLHTHLSENLDEVAWVKALFPENSSYLDVYHQYGLTGEKSVFAHCLHLEEQEWDCLCQTGSAIAFCPTSNLFLGSGLFNLQKAWAEAGEAGHRHRCRRRHHLQYAANAGRGLQDRPVAAL</sequence>
<dbReference type="Pfam" id="PF01979">
    <property type="entry name" value="Amidohydro_1"/>
    <property type="match status" value="1"/>
</dbReference>
<dbReference type="EC" id="3.5.4.3" evidence="6"/>
<name>A0A2X4UHL2_SERPL</name>
<dbReference type="SUPFAM" id="SSF51556">
    <property type="entry name" value="Metallo-dependent hydrolases"/>
    <property type="match status" value="1"/>
</dbReference>
<dbReference type="Gene3D" id="3.20.20.140">
    <property type="entry name" value="Metal-dependent hydrolases"/>
    <property type="match status" value="1"/>
</dbReference>
<keyword evidence="4" id="KW-0862">Zinc</keyword>
<organism evidence="6 7">
    <name type="scientific">Serratia plymuthica</name>
    <dbReference type="NCBI Taxonomy" id="82996"/>
    <lineage>
        <taxon>Bacteria</taxon>
        <taxon>Pseudomonadati</taxon>
        <taxon>Pseudomonadota</taxon>
        <taxon>Gammaproteobacteria</taxon>
        <taxon>Enterobacterales</taxon>
        <taxon>Yersiniaceae</taxon>
        <taxon>Serratia</taxon>
    </lineage>
</organism>
<keyword evidence="3 6" id="KW-0378">Hydrolase</keyword>
<dbReference type="GO" id="GO:0046098">
    <property type="term" value="P:guanine metabolic process"/>
    <property type="evidence" value="ECO:0007669"/>
    <property type="project" value="TreeGrafter"/>
</dbReference>
<keyword evidence="2" id="KW-0479">Metal-binding</keyword>
<dbReference type="PANTHER" id="PTHR11271:SF6">
    <property type="entry name" value="GUANINE DEAMINASE"/>
    <property type="match status" value="1"/>
</dbReference>
<evidence type="ECO:0000313" key="6">
    <source>
        <dbReference type="EMBL" id="SQI39346.1"/>
    </source>
</evidence>
<accession>A0A2X4UHL2</accession>
<evidence type="ECO:0000259" key="5">
    <source>
        <dbReference type="Pfam" id="PF01979"/>
    </source>
</evidence>
<dbReference type="EMBL" id="LS483469">
    <property type="protein sequence ID" value="SQI39346.1"/>
    <property type="molecule type" value="Genomic_DNA"/>
</dbReference>
<dbReference type="GO" id="GO:0008270">
    <property type="term" value="F:zinc ion binding"/>
    <property type="evidence" value="ECO:0007669"/>
    <property type="project" value="TreeGrafter"/>
</dbReference>